<dbReference type="Gene3D" id="3.90.190.10">
    <property type="entry name" value="Protein tyrosine phosphatase superfamily"/>
    <property type="match status" value="1"/>
</dbReference>
<reference evidence="7" key="1">
    <citation type="submission" date="2020-02" db="EMBL/GenBank/DDBJ databases">
        <authorList>
            <person name="Palmer J.M."/>
        </authorList>
    </citation>
    <scope>NUCLEOTIDE SEQUENCE</scope>
    <source>
        <strain evidence="7">EPUS1.4</strain>
        <tissue evidence="7">Thallus</tissue>
    </source>
</reference>
<feature type="compositionally biased region" description="Low complexity" evidence="3">
    <location>
        <begin position="1"/>
        <end position="21"/>
    </location>
</feature>
<feature type="region of interest" description="Disordered" evidence="3">
    <location>
        <begin position="144"/>
        <end position="215"/>
    </location>
</feature>
<dbReference type="AlphaFoldDB" id="A0A8H7A749"/>
<feature type="domain" description="Rhodanese" evidence="6">
    <location>
        <begin position="268"/>
        <end position="384"/>
    </location>
</feature>
<evidence type="ECO:0000313" key="8">
    <source>
        <dbReference type="Proteomes" id="UP000606974"/>
    </source>
</evidence>
<dbReference type="InterPro" id="IPR000242">
    <property type="entry name" value="PTP_cat"/>
</dbReference>
<dbReference type="PROSITE" id="PS50055">
    <property type="entry name" value="TYR_PHOSPHATASE_PTP"/>
    <property type="match status" value="1"/>
</dbReference>
<dbReference type="Pfam" id="PF00102">
    <property type="entry name" value="Y_phosphatase"/>
    <property type="match status" value="2"/>
</dbReference>
<dbReference type="EMBL" id="JAACFV010000235">
    <property type="protein sequence ID" value="KAF7502604.1"/>
    <property type="molecule type" value="Genomic_DNA"/>
</dbReference>
<dbReference type="OrthoDB" id="6058203at2759"/>
<dbReference type="InterPro" id="IPR001763">
    <property type="entry name" value="Rhodanese-like_dom"/>
</dbReference>
<accession>A0A8H7A749</accession>
<dbReference type="SUPFAM" id="SSF52821">
    <property type="entry name" value="Rhodanese/Cell cycle control phosphatase"/>
    <property type="match status" value="1"/>
</dbReference>
<dbReference type="FunFam" id="3.40.250.10:FF:000051">
    <property type="entry name" value="Protein tyrosine phosphatase (Pyp1), putative"/>
    <property type="match status" value="1"/>
</dbReference>
<dbReference type="PROSITE" id="PS50206">
    <property type="entry name" value="RHODANESE_3"/>
    <property type="match status" value="1"/>
</dbReference>
<dbReference type="InterPro" id="IPR036873">
    <property type="entry name" value="Rhodanese-like_dom_sf"/>
</dbReference>
<dbReference type="GO" id="GO:0004725">
    <property type="term" value="F:protein tyrosine phosphatase activity"/>
    <property type="evidence" value="ECO:0007669"/>
    <property type="project" value="UniProtKB-EC"/>
</dbReference>
<dbReference type="PANTHER" id="PTHR19134:SF561">
    <property type="entry name" value="PROTEIN TYROSINE PHOSPHATASE 36E, ISOFORM A"/>
    <property type="match status" value="1"/>
</dbReference>
<evidence type="ECO:0000256" key="1">
    <source>
        <dbReference type="ARBA" id="ARBA00009649"/>
    </source>
</evidence>
<gene>
    <name evidence="7" type="ORF">GJ744_005445</name>
</gene>
<comment type="similarity">
    <text evidence="1">Belongs to the protein-tyrosine phosphatase family. Non-receptor class subfamily.</text>
</comment>
<dbReference type="PRINTS" id="PR00700">
    <property type="entry name" value="PRTYPHPHTASE"/>
</dbReference>
<keyword evidence="8" id="KW-1185">Reference proteome</keyword>
<feature type="region of interest" description="Disordered" evidence="3">
    <location>
        <begin position="632"/>
        <end position="672"/>
    </location>
</feature>
<dbReference type="PROSITE" id="PS00383">
    <property type="entry name" value="TYR_PHOSPHATASE_1"/>
    <property type="match status" value="1"/>
</dbReference>
<evidence type="ECO:0000256" key="3">
    <source>
        <dbReference type="SAM" id="MobiDB-lite"/>
    </source>
</evidence>
<dbReference type="CDD" id="cd01446">
    <property type="entry name" value="DSP_MapKP"/>
    <property type="match status" value="1"/>
</dbReference>
<feature type="domain" description="Tyrosine-protein phosphatase" evidence="4">
    <location>
        <begin position="523"/>
        <end position="839"/>
    </location>
</feature>
<protein>
    <recommendedName>
        <fullName evidence="2">protein-tyrosine-phosphatase</fullName>
        <ecNumber evidence="2">3.1.3.48</ecNumber>
    </recommendedName>
</protein>
<dbReference type="SMART" id="SM00404">
    <property type="entry name" value="PTPc_motif"/>
    <property type="match status" value="1"/>
</dbReference>
<feature type="compositionally biased region" description="Low complexity" evidence="3">
    <location>
        <begin position="147"/>
        <end position="161"/>
    </location>
</feature>
<dbReference type="PANTHER" id="PTHR19134">
    <property type="entry name" value="RECEPTOR-TYPE TYROSINE-PROTEIN PHOSPHATASE"/>
    <property type="match status" value="1"/>
</dbReference>
<dbReference type="InterPro" id="IPR016130">
    <property type="entry name" value="Tyr_Pase_AS"/>
</dbReference>
<name>A0A8H7A749_9EURO</name>
<evidence type="ECO:0000259" key="4">
    <source>
        <dbReference type="PROSITE" id="PS50055"/>
    </source>
</evidence>
<dbReference type="Proteomes" id="UP000606974">
    <property type="component" value="Unassembled WGS sequence"/>
</dbReference>
<dbReference type="EC" id="3.1.3.48" evidence="2"/>
<feature type="region of interest" description="Disordered" evidence="3">
    <location>
        <begin position="1"/>
        <end position="91"/>
    </location>
</feature>
<feature type="compositionally biased region" description="Polar residues" evidence="3">
    <location>
        <begin position="649"/>
        <end position="667"/>
    </location>
</feature>
<dbReference type="InterPro" id="IPR029021">
    <property type="entry name" value="Prot-tyrosine_phosphatase-like"/>
</dbReference>
<dbReference type="SMART" id="SM00194">
    <property type="entry name" value="PTPc"/>
    <property type="match status" value="1"/>
</dbReference>
<feature type="compositionally biased region" description="Polar residues" evidence="3">
    <location>
        <begin position="54"/>
        <end position="67"/>
    </location>
</feature>
<evidence type="ECO:0000313" key="7">
    <source>
        <dbReference type="EMBL" id="KAF7502604.1"/>
    </source>
</evidence>
<dbReference type="PROSITE" id="PS50056">
    <property type="entry name" value="TYR_PHOSPHATASE_2"/>
    <property type="match status" value="1"/>
</dbReference>
<dbReference type="CDD" id="cd18533">
    <property type="entry name" value="PTP_fungal"/>
    <property type="match status" value="1"/>
</dbReference>
<dbReference type="InterPro" id="IPR000387">
    <property type="entry name" value="Tyr_Pase_dom"/>
</dbReference>
<comment type="caution">
    <text evidence="7">The sequence shown here is derived from an EMBL/GenBank/DDBJ whole genome shotgun (WGS) entry which is preliminary data.</text>
</comment>
<feature type="compositionally biased region" description="Polar residues" evidence="3">
    <location>
        <begin position="79"/>
        <end position="89"/>
    </location>
</feature>
<dbReference type="Gene3D" id="3.40.250.10">
    <property type="entry name" value="Rhodanese-like domain"/>
    <property type="match status" value="1"/>
</dbReference>
<dbReference type="SUPFAM" id="SSF52799">
    <property type="entry name" value="(Phosphotyrosine protein) phosphatases II"/>
    <property type="match status" value="1"/>
</dbReference>
<evidence type="ECO:0000259" key="6">
    <source>
        <dbReference type="PROSITE" id="PS50206"/>
    </source>
</evidence>
<proteinExistence type="inferred from homology"/>
<dbReference type="InterPro" id="IPR050348">
    <property type="entry name" value="Protein-Tyr_Phosphatase"/>
</dbReference>
<dbReference type="InterPro" id="IPR003595">
    <property type="entry name" value="Tyr_Pase_cat"/>
</dbReference>
<dbReference type="Pfam" id="PF00581">
    <property type="entry name" value="Rhodanese"/>
    <property type="match status" value="1"/>
</dbReference>
<feature type="compositionally biased region" description="Polar residues" evidence="3">
    <location>
        <begin position="164"/>
        <end position="174"/>
    </location>
</feature>
<sequence>MAATATTATWKSPSSSTPSHLRPSHPRPSITPYGLPPRTPASVGESMPPILPHGTTQSKAKQTTSPSYFGFAVAESSDPPDSNPGQYARQNWDYVSLNTHDTPTALPVDANPEFEAFRQKSEHDHFNLGHANIGALSKFEGSHKVSLRQSSSQSRQDSLVSPRSAVQSSATSNPAHKPGRDRVESKTGQMSFFDIPRRDSPAGLSPSQGPAIDHRSARLSLPGHHLHTPPADPDRKPVQRAETLPGTLHKDGPSMVNTQDFATLLQSVPEDVLLLDLRVAPQYSISRVCGALNLCIPTTLMKRPSFNTQKLRDTFAVEADRARFSQWRNCSFIAVYDSSSNNSKDAQNSVNVLKKFYVEGWKGQGVILKGGFVEFSKTHPSMVEQGSGNAAAGITKSPLTLSASAQMVAPVAGGCPMPTSKSAANPFFNNIRQNMDLRDGVGQMPVAHPNEMSAQSENALPEWLKRSVAEENNGKLISDEFLAIEQTELKLMQDALNCPVLYGSPQSNRLNKTQIAGVEKGAKNRYNNIFPFEHTRVHLQEVGAGGCDYINANHVKASYSNKRYIATQAPIPATFNDFWRLVWEQDVRVIVMLTAESEGGQLKSHPYWHTGDYGPLKLKLFSDKRVPLELNREKMQQTRLQRPSIGPRRSTNPLTEGEKSSAQGTQQRRPETPFATVRHFTISHSNLPFQPMREITQIQYTQWPDFGVPAHPQHLLALIEQTSKCVRGSASPTHPTYGAAEPAPKGQKPVLVHCSAGCGRTGTFCTVDSVVDMLKRQKIECGDDRMDLDSDDDIHRREWIDRGDVDLIAKTVKDFRTQRLSMVQSLRQFVLCYETVLDWMVEQQMADEGFSAKEGERKSYHG</sequence>
<feature type="domain" description="Tyrosine specific protein phosphatases" evidence="5">
    <location>
        <begin position="713"/>
        <end position="830"/>
    </location>
</feature>
<evidence type="ECO:0000256" key="2">
    <source>
        <dbReference type="ARBA" id="ARBA00013064"/>
    </source>
</evidence>
<evidence type="ECO:0000259" key="5">
    <source>
        <dbReference type="PROSITE" id="PS50056"/>
    </source>
</evidence>
<organism evidence="7 8">
    <name type="scientific">Endocarpon pusillum</name>
    <dbReference type="NCBI Taxonomy" id="364733"/>
    <lineage>
        <taxon>Eukaryota</taxon>
        <taxon>Fungi</taxon>
        <taxon>Dikarya</taxon>
        <taxon>Ascomycota</taxon>
        <taxon>Pezizomycotina</taxon>
        <taxon>Eurotiomycetes</taxon>
        <taxon>Chaetothyriomycetidae</taxon>
        <taxon>Verrucariales</taxon>
        <taxon>Verrucariaceae</taxon>
        <taxon>Endocarpon</taxon>
    </lineage>
</organism>